<evidence type="ECO:0000259" key="3">
    <source>
        <dbReference type="Pfam" id="PF15070"/>
    </source>
</evidence>
<feature type="coiled-coil region" evidence="2">
    <location>
        <begin position="311"/>
        <end position="729"/>
    </location>
</feature>
<dbReference type="AlphaFoldDB" id="A0A1W4XK95"/>
<dbReference type="InterPro" id="IPR043976">
    <property type="entry name" value="GOLGA_cons_dom"/>
</dbReference>
<feature type="coiled-coil region" evidence="2">
    <location>
        <begin position="185"/>
        <end position="267"/>
    </location>
</feature>
<dbReference type="GO" id="GO:0005801">
    <property type="term" value="C:cis-Golgi network"/>
    <property type="evidence" value="ECO:0007669"/>
    <property type="project" value="TreeGrafter"/>
</dbReference>
<gene>
    <name evidence="5" type="primary">LOC108742212</name>
</gene>
<protein>
    <submittedName>
        <fullName evidence="5">Golgin subfamily A member 2</fullName>
    </submittedName>
</protein>
<dbReference type="FunCoup" id="A0A1W4XK95">
    <property type="interactions" value="306"/>
</dbReference>
<dbReference type="GO" id="GO:0007030">
    <property type="term" value="P:Golgi organization"/>
    <property type="evidence" value="ECO:0007669"/>
    <property type="project" value="TreeGrafter"/>
</dbReference>
<dbReference type="Proteomes" id="UP000192223">
    <property type="component" value="Unplaced"/>
</dbReference>
<dbReference type="GO" id="GO:0032580">
    <property type="term" value="C:Golgi cisterna membrane"/>
    <property type="evidence" value="ECO:0007669"/>
    <property type="project" value="TreeGrafter"/>
</dbReference>
<sequence length="1031" mass="119217">MSDVTKAQKLAAARKKLKEFKQKHKGDIKEKETEKGIEICESLGSSTHSSLNGSILDTGIHPKEFFNVEGSHNNVENNKDTLIPTLSSCNYAEGESKKLPYEIQNEDNVTEFQHFNLISFPQTHPSIFDDSINMTMQSQQIVNNSEELNIIQLQPDKLQNLETVAAENVNQVNAEKMHLSGTESLKQLSSQINNLIKESDSYSQADIVCNSLSGLEKRNQELAAQLQEIQIEKETLKTQIEEREIRIRNLIAENENSKIELQTKLNRELGPLKEQLQTHAQTLGILVAEKTELSTSLSQSQLTLKQKIAECEELQGRLRTSRGRVADLEKELNFFRQEKAKMEHLINSDEMEGRNKELSILKERLNEVNQDLLEIKEKYNSKSEENRYLQNQIQDLSHQLSLAQLRLQQVTAGEKHQNDVEIEALAQEKIQLEKRVKELSESLAATTAERDQSSVHYQHYTEQLNEQVNNLASRLQNLTQENERLSSREQELVRHIGELEKRLQNLQDERLNEISCSNGSTVVTDENVLMDLQQLRHDKQILSDKCQQLLEDKRLLEEEIHFHEEKERDFSEQLEQARENRPDLSKLMASIESDKVAAARAVSQNAELKAQLEEMQQAFIKASNDKMELMEKLTSSKYEITELQEKCEYLESQLQKLDNALVIKDQELLKERENVENLNKQLFQYDQLNDRLRHYEAKNSGLEMLQNEMLQTRQQLQTLQAENLHLKELIRSSQHTALEQINEIEYNKLVETNNIINNEAVKNEKVKKQEILIIDRDDNKKETSDDQLLSKYLSDIEELKQKNKELELQVYRTSKDKLSEVNDNNNDSYFGSSEVMLNKEEAMKHLEEKFLQTMEEVANLTEEKHRLEHLVTQLQSETETIGEYVTLYQHQRAILQQRTLEKDEQLKKLQEDRTEVKSKLELLNLLVKKLIEEKGTTVTSELLRQQHKANDNKLLCSEHAYIQEEINKIRAENKLDSSNDSIESVDHGGNSTAQQIISLLSEIKTSSLVQSPDMIDNFHPCGWCSGQLITI</sequence>
<name>A0A1W4XK95_AGRPL</name>
<dbReference type="Pfam" id="PF15070">
    <property type="entry name" value="GOLGA2L5"/>
    <property type="match status" value="1"/>
</dbReference>
<dbReference type="STRING" id="224129.A0A1W4XK95"/>
<evidence type="ECO:0000313" key="4">
    <source>
        <dbReference type="Proteomes" id="UP000192223"/>
    </source>
</evidence>
<proteinExistence type="predicted"/>
<evidence type="ECO:0000256" key="1">
    <source>
        <dbReference type="ARBA" id="ARBA00023054"/>
    </source>
</evidence>
<dbReference type="GO" id="GO:0000137">
    <property type="term" value="C:Golgi cis cisterna"/>
    <property type="evidence" value="ECO:0007669"/>
    <property type="project" value="TreeGrafter"/>
</dbReference>
<keyword evidence="1 2" id="KW-0175">Coiled coil</keyword>
<dbReference type="OrthoDB" id="5978643at2759"/>
<evidence type="ECO:0000256" key="2">
    <source>
        <dbReference type="SAM" id="Coils"/>
    </source>
</evidence>
<dbReference type="InterPro" id="IPR024858">
    <property type="entry name" value="GOLGA"/>
</dbReference>
<dbReference type="KEGG" id="apln:108742212"/>
<feature type="domain" description="Golgin subfamily A conserved" evidence="3">
    <location>
        <begin position="438"/>
        <end position="934"/>
    </location>
</feature>
<dbReference type="PANTHER" id="PTHR10881:SF46">
    <property type="entry name" value="GOLGIN SUBFAMILY A MEMBER 2"/>
    <property type="match status" value="1"/>
</dbReference>
<evidence type="ECO:0000313" key="5">
    <source>
        <dbReference type="RefSeq" id="XP_018332805.1"/>
    </source>
</evidence>
<organism evidence="4 5">
    <name type="scientific">Agrilus planipennis</name>
    <name type="common">Emerald ash borer</name>
    <name type="synonym">Agrilus marcopoli</name>
    <dbReference type="NCBI Taxonomy" id="224129"/>
    <lineage>
        <taxon>Eukaryota</taxon>
        <taxon>Metazoa</taxon>
        <taxon>Ecdysozoa</taxon>
        <taxon>Arthropoda</taxon>
        <taxon>Hexapoda</taxon>
        <taxon>Insecta</taxon>
        <taxon>Pterygota</taxon>
        <taxon>Neoptera</taxon>
        <taxon>Endopterygota</taxon>
        <taxon>Coleoptera</taxon>
        <taxon>Polyphaga</taxon>
        <taxon>Elateriformia</taxon>
        <taxon>Buprestoidea</taxon>
        <taxon>Buprestidae</taxon>
        <taxon>Agrilinae</taxon>
        <taxon>Agrilus</taxon>
    </lineage>
</organism>
<dbReference type="InParanoid" id="A0A1W4XK95"/>
<reference evidence="5" key="1">
    <citation type="submission" date="2025-08" db="UniProtKB">
        <authorList>
            <consortium name="RefSeq"/>
        </authorList>
    </citation>
    <scope>IDENTIFICATION</scope>
    <source>
        <tissue evidence="5">Entire body</tissue>
    </source>
</reference>
<dbReference type="PANTHER" id="PTHR10881">
    <property type="entry name" value="GOLGIN SUBFAMILY A MEMBER-RELATED"/>
    <property type="match status" value="1"/>
</dbReference>
<feature type="coiled-coil region" evidence="2">
    <location>
        <begin position="789"/>
        <end position="933"/>
    </location>
</feature>
<keyword evidence="4" id="KW-1185">Reference proteome</keyword>
<dbReference type="RefSeq" id="XP_018332805.1">
    <property type="nucleotide sequence ID" value="XM_018477303.1"/>
</dbReference>
<dbReference type="GeneID" id="108742212"/>
<accession>A0A1W4XK95</accession>